<dbReference type="InterPro" id="IPR036249">
    <property type="entry name" value="Thioredoxin-like_sf"/>
</dbReference>
<dbReference type="InterPro" id="IPR036774">
    <property type="entry name" value="ERV/ALR_sulphydryl_oxid_sf"/>
</dbReference>
<dbReference type="Gene3D" id="1.20.120.310">
    <property type="entry name" value="ERV/ALR sulfhydryl oxidase domain"/>
    <property type="match status" value="1"/>
</dbReference>
<keyword evidence="7" id="KW-1015">Disulfide bond</keyword>
<dbReference type="Pfam" id="PF18371">
    <property type="entry name" value="FAD_SOX"/>
    <property type="match status" value="1"/>
</dbReference>
<evidence type="ECO:0000256" key="1">
    <source>
        <dbReference type="ARBA" id="ARBA00001974"/>
    </source>
</evidence>
<evidence type="ECO:0000259" key="12">
    <source>
        <dbReference type="PROSITE" id="PS51352"/>
    </source>
</evidence>
<dbReference type="InterPro" id="IPR017905">
    <property type="entry name" value="ERV/ALR_sulphydryl_oxidase"/>
</dbReference>
<dbReference type="Pfam" id="PF04777">
    <property type="entry name" value="Evr1_Alr"/>
    <property type="match status" value="1"/>
</dbReference>
<evidence type="ECO:0000256" key="2">
    <source>
        <dbReference type="ARBA" id="ARBA00006041"/>
    </source>
</evidence>
<dbReference type="Pfam" id="PF00085">
    <property type="entry name" value="Thioredoxin"/>
    <property type="match status" value="1"/>
</dbReference>
<evidence type="ECO:0000259" key="11">
    <source>
        <dbReference type="PROSITE" id="PS51324"/>
    </source>
</evidence>
<keyword evidence="3 10" id="KW-0285">Flavoprotein</keyword>
<dbReference type="Proteomes" id="UP000285301">
    <property type="component" value="Unassembled WGS sequence"/>
</dbReference>
<keyword evidence="5 10" id="KW-0274">FAD</keyword>
<reference evidence="13 14" key="1">
    <citation type="journal article" date="2018" name="Gigascience">
        <title>Genomes of trombidid mites reveal novel predicted allergens and laterally-transferred genes associated with secondary metabolism.</title>
        <authorList>
            <person name="Dong X."/>
            <person name="Chaisiri K."/>
            <person name="Xia D."/>
            <person name="Armstrong S.D."/>
            <person name="Fang Y."/>
            <person name="Donnelly M.J."/>
            <person name="Kadowaki T."/>
            <person name="McGarry J.W."/>
            <person name="Darby A.C."/>
            <person name="Makepeace B.L."/>
        </authorList>
    </citation>
    <scope>NUCLEOTIDE SEQUENCE [LARGE SCALE GENOMIC DNA]</scope>
    <source>
        <strain evidence="13">UoL-WK</strain>
    </source>
</reference>
<dbReference type="PROSITE" id="PS51324">
    <property type="entry name" value="ERV_ALR"/>
    <property type="match status" value="1"/>
</dbReference>
<dbReference type="PANTHER" id="PTHR22897:SF8">
    <property type="entry name" value="SULFHYDRYL OXIDASE"/>
    <property type="match status" value="1"/>
</dbReference>
<evidence type="ECO:0000256" key="9">
    <source>
        <dbReference type="ARBA" id="ARBA00048864"/>
    </source>
</evidence>
<dbReference type="Gene3D" id="1.20.120.1960">
    <property type="entry name" value="QSOX sulfhydryl oxidase domain"/>
    <property type="match status" value="1"/>
</dbReference>
<accession>A0A443QG72</accession>
<dbReference type="Gene3D" id="3.40.30.10">
    <property type="entry name" value="Glutaredoxin"/>
    <property type="match status" value="2"/>
</dbReference>
<comment type="caution">
    <text evidence="13">The sequence shown here is derived from an EMBL/GenBank/DDBJ whole genome shotgun (WGS) entry which is preliminary data.</text>
</comment>
<keyword evidence="14" id="KW-1185">Reference proteome</keyword>
<dbReference type="GO" id="GO:0006457">
    <property type="term" value="P:protein folding"/>
    <property type="evidence" value="ECO:0007669"/>
    <property type="project" value="TreeGrafter"/>
</dbReference>
<evidence type="ECO:0000256" key="3">
    <source>
        <dbReference type="ARBA" id="ARBA00022630"/>
    </source>
</evidence>
<evidence type="ECO:0000256" key="5">
    <source>
        <dbReference type="ARBA" id="ARBA00022827"/>
    </source>
</evidence>
<dbReference type="SUPFAM" id="SSF69000">
    <property type="entry name" value="FAD-dependent thiol oxidase"/>
    <property type="match status" value="1"/>
</dbReference>
<dbReference type="GO" id="GO:0003756">
    <property type="term" value="F:protein disulfide isomerase activity"/>
    <property type="evidence" value="ECO:0007669"/>
    <property type="project" value="TreeGrafter"/>
</dbReference>
<keyword evidence="4" id="KW-0732">Signal</keyword>
<proteinExistence type="inferred from homology"/>
<organism evidence="13 14">
    <name type="scientific">Dinothrombium tinctorium</name>
    <dbReference type="NCBI Taxonomy" id="1965070"/>
    <lineage>
        <taxon>Eukaryota</taxon>
        <taxon>Metazoa</taxon>
        <taxon>Ecdysozoa</taxon>
        <taxon>Arthropoda</taxon>
        <taxon>Chelicerata</taxon>
        <taxon>Arachnida</taxon>
        <taxon>Acari</taxon>
        <taxon>Acariformes</taxon>
        <taxon>Trombidiformes</taxon>
        <taxon>Prostigmata</taxon>
        <taxon>Anystina</taxon>
        <taxon>Parasitengona</taxon>
        <taxon>Trombidioidea</taxon>
        <taxon>Trombidiidae</taxon>
        <taxon>Dinothrombium</taxon>
    </lineage>
</organism>
<evidence type="ECO:0000256" key="4">
    <source>
        <dbReference type="ARBA" id="ARBA00022729"/>
    </source>
</evidence>
<feature type="domain" description="Thioredoxin" evidence="12">
    <location>
        <begin position="23"/>
        <end position="160"/>
    </location>
</feature>
<evidence type="ECO:0000313" key="14">
    <source>
        <dbReference type="Proteomes" id="UP000285301"/>
    </source>
</evidence>
<dbReference type="InterPro" id="IPR040986">
    <property type="entry name" value="QSOX_FAD-bd_dom"/>
</dbReference>
<dbReference type="InterPro" id="IPR042568">
    <property type="entry name" value="QSOX_FAD-bd_sf"/>
</dbReference>
<evidence type="ECO:0000256" key="10">
    <source>
        <dbReference type="RuleBase" id="RU371123"/>
    </source>
</evidence>
<comment type="similarity">
    <text evidence="2">Belongs to the quiescin-sulfhydryl oxidase (QSOX) family.</text>
</comment>
<dbReference type="AlphaFoldDB" id="A0A443QG72"/>
<dbReference type="EC" id="1.8.3.2" evidence="10"/>
<feature type="domain" description="ERV/ALR sulfhydryl oxidase" evidence="11">
    <location>
        <begin position="418"/>
        <end position="526"/>
    </location>
</feature>
<evidence type="ECO:0000256" key="8">
    <source>
        <dbReference type="ARBA" id="ARBA00023180"/>
    </source>
</evidence>
<evidence type="ECO:0000256" key="6">
    <source>
        <dbReference type="ARBA" id="ARBA00023002"/>
    </source>
</evidence>
<dbReference type="PROSITE" id="PS51352">
    <property type="entry name" value="THIOREDOXIN_2"/>
    <property type="match status" value="1"/>
</dbReference>
<dbReference type="GO" id="GO:0000139">
    <property type="term" value="C:Golgi membrane"/>
    <property type="evidence" value="ECO:0007669"/>
    <property type="project" value="TreeGrafter"/>
</dbReference>
<dbReference type="GO" id="GO:0005615">
    <property type="term" value="C:extracellular space"/>
    <property type="evidence" value="ECO:0007669"/>
    <property type="project" value="TreeGrafter"/>
</dbReference>
<keyword evidence="6 10" id="KW-0560">Oxidoreductase</keyword>
<comment type="cofactor">
    <cofactor evidence="1 10">
        <name>FAD</name>
        <dbReference type="ChEBI" id="CHEBI:57692"/>
    </cofactor>
</comment>
<evidence type="ECO:0000313" key="13">
    <source>
        <dbReference type="EMBL" id="RWS02023.1"/>
    </source>
</evidence>
<gene>
    <name evidence="13" type="ORF">B4U79_02765</name>
</gene>
<comment type="catalytic activity">
    <reaction evidence="9 10">
        <text>2 R'C(R)SH + O2 = R'C(R)S-S(R)CR' + H2O2</text>
        <dbReference type="Rhea" id="RHEA:17357"/>
        <dbReference type="ChEBI" id="CHEBI:15379"/>
        <dbReference type="ChEBI" id="CHEBI:16240"/>
        <dbReference type="ChEBI" id="CHEBI:16520"/>
        <dbReference type="ChEBI" id="CHEBI:17412"/>
        <dbReference type="EC" id="1.8.3.2"/>
    </reaction>
</comment>
<evidence type="ECO:0000256" key="7">
    <source>
        <dbReference type="ARBA" id="ARBA00023157"/>
    </source>
</evidence>
<protein>
    <recommendedName>
        <fullName evidence="10">Sulfhydryl oxidase</fullName>
        <ecNumber evidence="10">1.8.3.2</ecNumber>
    </recommendedName>
</protein>
<dbReference type="SUPFAM" id="SSF52833">
    <property type="entry name" value="Thioredoxin-like"/>
    <property type="match status" value="1"/>
</dbReference>
<dbReference type="GO" id="GO:0016971">
    <property type="term" value="F:flavin-dependent sulfhydryl oxidase activity"/>
    <property type="evidence" value="ECO:0007669"/>
    <property type="project" value="InterPro"/>
</dbReference>
<dbReference type="OrthoDB" id="59470at2759"/>
<dbReference type="InterPro" id="IPR039798">
    <property type="entry name" value="Sulfhydryl_oxidase"/>
</dbReference>
<dbReference type="InterPro" id="IPR013766">
    <property type="entry name" value="Thioredoxin_domain"/>
</dbReference>
<keyword evidence="8" id="KW-0325">Glycoprotein</keyword>
<sequence>MAKKDLFLAVFAFSAFFSPFLAFHVNQQLTIESLFTANDVNVVELSKRDFERSVHQSEYASVVLFYLSWCGHCINFAPVYKKFALEVVAWRPVLRVAAINCADTENNAICNEYGVLSYPKIKFFEPRAAKYYGTELKLASQHSVDAIVDSTLKILDEYSSLNSSPPQWPHLSAITARSKRELLSKLPFAGNTPLVTIVEKLGSLLGLRVILDLSEFHNRVIISRVVGDRFGLVHQLIPDPGYLPVLLKVKATPEIDLLARDSVGNELETRWNFIQKIDDDFLNGEWKEKHLGVKKVTVETWRASSPESYFDDSEKAELIPVHYVDLYNGIRISLHEEIGSHPKLNQTQVKVVRNYFRALLNYFPFENENARRFVKRMTEWFNNRKSKDVMQQDFLAIMKAGSEGFLPRFQPWQSCKSSKPNLRGYPCSLWLLFHTLTVSEYKRDHIGKGTKNKQKLHTVLYAIRDYIKYFFRCEQCAKHFIEMSANLENELPHSNSSVLWLWEAHNKVNARLKGDLTEDPLYPKVQFPTSNICAECHVANNVWDKEKSTSSKTVNSSAPVQIPVT</sequence>
<dbReference type="EMBL" id="NCKU01008267">
    <property type="protein sequence ID" value="RWS02023.1"/>
    <property type="molecule type" value="Genomic_DNA"/>
</dbReference>
<dbReference type="STRING" id="1965070.A0A443QG72"/>
<dbReference type="PANTHER" id="PTHR22897">
    <property type="entry name" value="QUIESCIN Q6-RELATED SULFHYDRYL OXIDASE"/>
    <property type="match status" value="1"/>
</dbReference>
<name>A0A443QG72_9ACAR</name>